<name>A0A392VJX8_9FABA</name>
<evidence type="ECO:0000256" key="1">
    <source>
        <dbReference type="SAM" id="MobiDB-lite"/>
    </source>
</evidence>
<dbReference type="AlphaFoldDB" id="A0A392VJX8"/>
<evidence type="ECO:0000313" key="3">
    <source>
        <dbReference type="Proteomes" id="UP000265520"/>
    </source>
</evidence>
<dbReference type="EMBL" id="LXQA011172498">
    <property type="protein sequence ID" value="MCI87679.1"/>
    <property type="molecule type" value="Genomic_DNA"/>
</dbReference>
<evidence type="ECO:0000313" key="2">
    <source>
        <dbReference type="EMBL" id="MCI87679.1"/>
    </source>
</evidence>
<accession>A0A392VJX8</accession>
<feature type="compositionally biased region" description="Basic and acidic residues" evidence="1">
    <location>
        <begin position="1"/>
        <end position="20"/>
    </location>
</feature>
<protein>
    <submittedName>
        <fullName evidence="2">Uncharacterized protein</fullName>
    </submittedName>
</protein>
<sequence length="55" mass="6256">LPERAAPTPEEKHGKQDYTARRAAYSRASRRRQKPICPAAMQLRVAPHECARRAT</sequence>
<feature type="region of interest" description="Disordered" evidence="1">
    <location>
        <begin position="1"/>
        <end position="33"/>
    </location>
</feature>
<feature type="non-terminal residue" evidence="2">
    <location>
        <position position="1"/>
    </location>
</feature>
<proteinExistence type="predicted"/>
<dbReference type="Proteomes" id="UP000265520">
    <property type="component" value="Unassembled WGS sequence"/>
</dbReference>
<reference evidence="2 3" key="1">
    <citation type="journal article" date="2018" name="Front. Plant Sci.">
        <title>Red Clover (Trifolium pratense) and Zigzag Clover (T. medium) - A Picture of Genomic Similarities and Differences.</title>
        <authorList>
            <person name="Dluhosova J."/>
            <person name="Istvanek J."/>
            <person name="Nedelnik J."/>
            <person name="Repkova J."/>
        </authorList>
    </citation>
    <scope>NUCLEOTIDE SEQUENCE [LARGE SCALE GENOMIC DNA]</scope>
    <source>
        <strain evidence="3">cv. 10/8</strain>
        <tissue evidence="2">Leaf</tissue>
    </source>
</reference>
<keyword evidence="3" id="KW-1185">Reference proteome</keyword>
<organism evidence="2 3">
    <name type="scientific">Trifolium medium</name>
    <dbReference type="NCBI Taxonomy" id="97028"/>
    <lineage>
        <taxon>Eukaryota</taxon>
        <taxon>Viridiplantae</taxon>
        <taxon>Streptophyta</taxon>
        <taxon>Embryophyta</taxon>
        <taxon>Tracheophyta</taxon>
        <taxon>Spermatophyta</taxon>
        <taxon>Magnoliopsida</taxon>
        <taxon>eudicotyledons</taxon>
        <taxon>Gunneridae</taxon>
        <taxon>Pentapetalae</taxon>
        <taxon>rosids</taxon>
        <taxon>fabids</taxon>
        <taxon>Fabales</taxon>
        <taxon>Fabaceae</taxon>
        <taxon>Papilionoideae</taxon>
        <taxon>50 kb inversion clade</taxon>
        <taxon>NPAAA clade</taxon>
        <taxon>Hologalegina</taxon>
        <taxon>IRL clade</taxon>
        <taxon>Trifolieae</taxon>
        <taxon>Trifolium</taxon>
    </lineage>
</organism>
<comment type="caution">
    <text evidence="2">The sequence shown here is derived from an EMBL/GenBank/DDBJ whole genome shotgun (WGS) entry which is preliminary data.</text>
</comment>